<dbReference type="InterPro" id="IPR017438">
    <property type="entry name" value="ATP-NAD_kinase_N"/>
</dbReference>
<evidence type="ECO:0000256" key="2">
    <source>
        <dbReference type="ARBA" id="ARBA00022679"/>
    </source>
</evidence>
<keyword evidence="5" id="KW-0520">NAD</keyword>
<keyword evidence="2" id="KW-0808">Transferase</keyword>
<dbReference type="HAMAP" id="MF_00361">
    <property type="entry name" value="NAD_kinase"/>
    <property type="match status" value="1"/>
</dbReference>
<dbReference type="PANTHER" id="PTHR20275:SF11">
    <property type="entry name" value="KINASE, PUTATIVE (AFU_ORTHOLOGUE AFUA_5G12870)-RELATED"/>
    <property type="match status" value="1"/>
</dbReference>
<dbReference type="GO" id="GO:0019674">
    <property type="term" value="P:NAD+ metabolic process"/>
    <property type="evidence" value="ECO:0007669"/>
    <property type="project" value="InterPro"/>
</dbReference>
<dbReference type="GO" id="GO:0006741">
    <property type="term" value="P:NADP+ biosynthetic process"/>
    <property type="evidence" value="ECO:0007669"/>
    <property type="project" value="InterPro"/>
</dbReference>
<keyword evidence="3 7" id="KW-0418">Kinase</keyword>
<reference evidence="8" key="2">
    <citation type="journal article" date="2019" name="Mol. Plant Microbe Interact.">
        <title>Genome sequence resources for four phytopathogenic fungi from the Colletotrichum orbiculare species complex.</title>
        <authorList>
            <person name="Gan P."/>
            <person name="Tsushima A."/>
            <person name="Narusaka M."/>
            <person name="Narusaka Y."/>
            <person name="Takano Y."/>
            <person name="Kubo Y."/>
            <person name="Shirasu K."/>
        </authorList>
    </citation>
    <scope>GENOME REANNOTATION</scope>
    <source>
        <strain evidence="8">104-T / ATCC 96160 / CBS 514.97 / LARS 414 / MAFF 240422</strain>
    </source>
</reference>
<gene>
    <name evidence="7" type="primary">UTR1-1</name>
    <name evidence="7" type="ORF">Cob_v004550</name>
</gene>
<dbReference type="Pfam" id="PF01513">
    <property type="entry name" value="NAD_kinase"/>
    <property type="match status" value="1"/>
</dbReference>
<dbReference type="InterPro" id="IPR016064">
    <property type="entry name" value="NAD/diacylglycerol_kinase_sf"/>
</dbReference>
<sequence>MGAGNAGDEKSEKRVGFDRDEDGHSSGSDDEYQKPVEVTFDPGNPYRRKSSLRKARNAVASASNHGSRSNSVSSITKSSSDYIHHGHPTYENPFRQVGVRDVSGEAGMSKPVEPKGRVAKHRAAILASDSPEGSDVGQVDEKSWRSEIIKSPSQVDLLQADSEDELHSRLLTKKQLSEMAWGVRELSRRLSSMRIRFRVKTIFVLTKIHDPDLVLRTRDLVKWLLSYERDVHYTVYVGQNFRESKKFNAAGLVEELKQESVNAGNMRAEDSDETIARRLRYWDEDMCRNRPHMFDFIITLGGDGTVLYGVTVSLRLRFEGTIMRSQRRRQLVDGEESSSSQDDETRKPDLVEELIGEEREDEHTHKPDGTYEILNEIVVDRGPNPTMSYTEIFGDDEHFTSVLADGICVSTPTGSTAYNLAAGGSLCHPENPVMLVTSICAHTLSFRPIILPDTIVLRVGVPYDARTNSWASFDGRERLELWPGDYVTISASRYPFASVQAQGRRSEDWVNSISGKLGWNTRQKQKAYKEWDK</sequence>
<feature type="region of interest" description="Disordered" evidence="6">
    <location>
        <begin position="327"/>
        <end position="348"/>
    </location>
</feature>
<feature type="compositionally biased region" description="Low complexity" evidence="6">
    <location>
        <begin position="60"/>
        <end position="80"/>
    </location>
</feature>
<protein>
    <submittedName>
        <fullName evidence="7">NAD(+) kinase</fullName>
    </submittedName>
</protein>
<reference evidence="8" key="1">
    <citation type="journal article" date="2013" name="New Phytol.">
        <title>Comparative genomic and transcriptomic analyses reveal the hemibiotrophic stage shift of Colletotrichum fungi.</title>
        <authorList>
            <person name="Gan P."/>
            <person name="Ikeda K."/>
            <person name="Irieda H."/>
            <person name="Narusaka M."/>
            <person name="O'Connell R.J."/>
            <person name="Narusaka Y."/>
            <person name="Takano Y."/>
            <person name="Kubo Y."/>
            <person name="Shirasu K."/>
        </authorList>
    </citation>
    <scope>NUCLEOTIDE SEQUENCE [LARGE SCALE GENOMIC DNA]</scope>
    <source>
        <strain evidence="8">104-T / ATCC 96160 / CBS 514.97 / LARS 414 / MAFF 240422</strain>
    </source>
</reference>
<evidence type="ECO:0000313" key="7">
    <source>
        <dbReference type="EMBL" id="TDZ22516.1"/>
    </source>
</evidence>
<dbReference type="PANTHER" id="PTHR20275">
    <property type="entry name" value="NAD KINASE"/>
    <property type="match status" value="1"/>
</dbReference>
<evidence type="ECO:0000256" key="3">
    <source>
        <dbReference type="ARBA" id="ARBA00022777"/>
    </source>
</evidence>
<proteinExistence type="inferred from homology"/>
<feature type="compositionally biased region" description="Basic and acidic residues" evidence="6">
    <location>
        <begin position="7"/>
        <end position="24"/>
    </location>
</feature>
<dbReference type="AlphaFoldDB" id="A0A484FX89"/>
<dbReference type="Gene3D" id="3.40.50.10330">
    <property type="entry name" value="Probable inorganic polyphosphate/atp-NAD kinase, domain 1"/>
    <property type="match status" value="1"/>
</dbReference>
<evidence type="ECO:0000256" key="4">
    <source>
        <dbReference type="ARBA" id="ARBA00022857"/>
    </source>
</evidence>
<dbReference type="InterPro" id="IPR002504">
    <property type="entry name" value="NADK"/>
</dbReference>
<keyword evidence="8" id="KW-1185">Reference proteome</keyword>
<evidence type="ECO:0000256" key="1">
    <source>
        <dbReference type="ARBA" id="ARBA00010995"/>
    </source>
</evidence>
<dbReference type="Gene3D" id="2.60.200.30">
    <property type="entry name" value="Probable inorganic polyphosphate/atp-NAD kinase, domain 2"/>
    <property type="match status" value="1"/>
</dbReference>
<dbReference type="InterPro" id="IPR017437">
    <property type="entry name" value="ATP-NAD_kinase_PpnK-typ_C"/>
</dbReference>
<dbReference type="Proteomes" id="UP000014480">
    <property type="component" value="Unassembled WGS sequence"/>
</dbReference>
<dbReference type="SUPFAM" id="SSF111331">
    <property type="entry name" value="NAD kinase/diacylglycerol kinase-like"/>
    <property type="match status" value="1"/>
</dbReference>
<name>A0A484FX89_COLOR</name>
<evidence type="ECO:0000256" key="6">
    <source>
        <dbReference type="SAM" id="MobiDB-lite"/>
    </source>
</evidence>
<comment type="caution">
    <text evidence="7">The sequence shown here is derived from an EMBL/GenBank/DDBJ whole genome shotgun (WGS) entry which is preliminary data.</text>
</comment>
<accession>A0A484FX89</accession>
<organism evidence="7 8">
    <name type="scientific">Colletotrichum orbiculare (strain 104-T / ATCC 96160 / CBS 514.97 / LARS 414 / MAFF 240422)</name>
    <name type="common">Cucumber anthracnose fungus</name>
    <name type="synonym">Colletotrichum lagenarium</name>
    <dbReference type="NCBI Taxonomy" id="1213857"/>
    <lineage>
        <taxon>Eukaryota</taxon>
        <taxon>Fungi</taxon>
        <taxon>Dikarya</taxon>
        <taxon>Ascomycota</taxon>
        <taxon>Pezizomycotina</taxon>
        <taxon>Sordariomycetes</taxon>
        <taxon>Hypocreomycetidae</taxon>
        <taxon>Glomerellales</taxon>
        <taxon>Glomerellaceae</taxon>
        <taxon>Colletotrichum</taxon>
        <taxon>Colletotrichum orbiculare species complex</taxon>
    </lineage>
</organism>
<keyword evidence="4" id="KW-0521">NADP</keyword>
<evidence type="ECO:0000256" key="5">
    <source>
        <dbReference type="ARBA" id="ARBA00023027"/>
    </source>
</evidence>
<dbReference type="OrthoDB" id="24581at2759"/>
<dbReference type="Pfam" id="PF20143">
    <property type="entry name" value="NAD_kinase_C"/>
    <property type="match status" value="1"/>
</dbReference>
<feature type="region of interest" description="Disordered" evidence="6">
    <location>
        <begin position="1"/>
        <end position="93"/>
    </location>
</feature>
<dbReference type="GO" id="GO:0003951">
    <property type="term" value="F:NAD+ kinase activity"/>
    <property type="evidence" value="ECO:0007669"/>
    <property type="project" value="InterPro"/>
</dbReference>
<dbReference type="FunFam" id="2.60.200.30:FF:000008">
    <property type="entry name" value="Putative NAD+ kinase"/>
    <property type="match status" value="1"/>
</dbReference>
<dbReference type="STRING" id="1213857.A0A484FX89"/>
<dbReference type="EMBL" id="AMCV02000010">
    <property type="protein sequence ID" value="TDZ22516.1"/>
    <property type="molecule type" value="Genomic_DNA"/>
</dbReference>
<evidence type="ECO:0000313" key="8">
    <source>
        <dbReference type="Proteomes" id="UP000014480"/>
    </source>
</evidence>
<comment type="similarity">
    <text evidence="1">Belongs to the NAD kinase family.</text>
</comment>
<feature type="compositionally biased region" description="Basic residues" evidence="6">
    <location>
        <begin position="46"/>
        <end position="56"/>
    </location>
</feature>